<evidence type="ECO:0000259" key="1">
    <source>
        <dbReference type="PROSITE" id="PS50181"/>
    </source>
</evidence>
<dbReference type="InterPro" id="IPR001810">
    <property type="entry name" value="F-box_dom"/>
</dbReference>
<dbReference type="OrthoDB" id="3932329at2759"/>
<dbReference type="Pfam" id="PF00646">
    <property type="entry name" value="F-box"/>
    <property type="match status" value="1"/>
</dbReference>
<reference evidence="2" key="1">
    <citation type="journal article" date="2021" name="Nat. Commun.">
        <title>Genetic determinants of endophytism in the Arabidopsis root mycobiome.</title>
        <authorList>
            <person name="Mesny F."/>
            <person name="Miyauchi S."/>
            <person name="Thiergart T."/>
            <person name="Pickel B."/>
            <person name="Atanasova L."/>
            <person name="Karlsson M."/>
            <person name="Huettel B."/>
            <person name="Barry K.W."/>
            <person name="Haridas S."/>
            <person name="Chen C."/>
            <person name="Bauer D."/>
            <person name="Andreopoulos W."/>
            <person name="Pangilinan J."/>
            <person name="LaButti K."/>
            <person name="Riley R."/>
            <person name="Lipzen A."/>
            <person name="Clum A."/>
            <person name="Drula E."/>
            <person name="Henrissat B."/>
            <person name="Kohler A."/>
            <person name="Grigoriev I.V."/>
            <person name="Martin F.M."/>
            <person name="Hacquard S."/>
        </authorList>
    </citation>
    <scope>NUCLEOTIDE SEQUENCE</scope>
    <source>
        <strain evidence="2">FSSC 5 MPI-SDFR-AT-0091</strain>
    </source>
</reference>
<dbReference type="PROSITE" id="PS50181">
    <property type="entry name" value="FBOX"/>
    <property type="match status" value="1"/>
</dbReference>
<proteinExistence type="predicted"/>
<protein>
    <recommendedName>
        <fullName evidence="1">F-box domain-containing protein</fullName>
    </recommendedName>
</protein>
<gene>
    <name evidence="2" type="ORF">B0J15DRAFT_538423</name>
</gene>
<dbReference type="EMBL" id="JAGTJS010000022">
    <property type="protein sequence ID" value="KAH7237868.1"/>
    <property type="molecule type" value="Genomic_DNA"/>
</dbReference>
<dbReference type="InterPro" id="IPR036047">
    <property type="entry name" value="F-box-like_dom_sf"/>
</dbReference>
<dbReference type="AlphaFoldDB" id="A0A9P9JUV7"/>
<comment type="caution">
    <text evidence="2">The sequence shown here is derived from an EMBL/GenBank/DDBJ whole genome shotgun (WGS) entry which is preliminary data.</text>
</comment>
<feature type="domain" description="F-box" evidence="1">
    <location>
        <begin position="259"/>
        <end position="306"/>
    </location>
</feature>
<keyword evidence="3" id="KW-1185">Reference proteome</keyword>
<name>A0A9P9JUV7_FUSSL</name>
<evidence type="ECO:0000313" key="2">
    <source>
        <dbReference type="EMBL" id="KAH7237868.1"/>
    </source>
</evidence>
<dbReference type="Proteomes" id="UP000736672">
    <property type="component" value="Unassembled WGS sequence"/>
</dbReference>
<evidence type="ECO:0000313" key="3">
    <source>
        <dbReference type="Proteomes" id="UP000736672"/>
    </source>
</evidence>
<accession>A0A9P9JUV7</accession>
<dbReference type="SUPFAM" id="SSF81383">
    <property type="entry name" value="F-box domain"/>
    <property type="match status" value="1"/>
</dbReference>
<organism evidence="2 3">
    <name type="scientific">Fusarium solani</name>
    <name type="common">Filamentous fungus</name>
    <dbReference type="NCBI Taxonomy" id="169388"/>
    <lineage>
        <taxon>Eukaryota</taxon>
        <taxon>Fungi</taxon>
        <taxon>Dikarya</taxon>
        <taxon>Ascomycota</taxon>
        <taxon>Pezizomycotina</taxon>
        <taxon>Sordariomycetes</taxon>
        <taxon>Hypocreomycetidae</taxon>
        <taxon>Hypocreales</taxon>
        <taxon>Nectriaceae</taxon>
        <taxon>Fusarium</taxon>
        <taxon>Fusarium solani species complex</taxon>
    </lineage>
</organism>
<sequence length="395" mass="44399">MGFPFVYCVVCGCPFDIPPLDETLEDRWASDDPLEDDTKQWLYGIRLIGTTSCLEQFATPPFRMPKNESSIEGFVVSEPAEWAITDGFYFRLGQDPYRVLAYADDSSDVLLPLHENCLSILRRALEWRDELAPEPHEPFPSLVGVYKALCAQFARNRAESRRIAEATGFYGTGDYMNYGMEFDHDYCGAREFWAFEGWMQTRANEWYCNDPVNIPGLLIFVLGLLTETTPEAGRAVGNANERPESAAVTGAPSLQATSCPFLEGLPFEIMSLIVSFLPTSSILSLRQCSKALASRLRANQQFWRIQLLRGSAIPFLWDLGGLDKRPRAPEEQDGDKLARPIESGCWDWKGLAKALVRSNAIMKADETSLASAPWGLRNRCRIWTLVNDILTLPVD</sequence>